<gene>
    <name evidence="1" type="ORF">CARUB_v10028083mg</name>
</gene>
<evidence type="ECO:0000313" key="1">
    <source>
        <dbReference type="EMBL" id="EOA14783.1"/>
    </source>
</evidence>
<dbReference type="AlphaFoldDB" id="R0GUB1"/>
<accession>R0GUB1</accession>
<name>R0GUB1_9BRAS</name>
<keyword evidence="2" id="KW-1185">Reference proteome</keyword>
<protein>
    <submittedName>
        <fullName evidence="1">Uncharacterized protein</fullName>
    </submittedName>
</protein>
<reference evidence="2" key="1">
    <citation type="journal article" date="2013" name="Nat. Genet.">
        <title>The Capsella rubella genome and the genomic consequences of rapid mating system evolution.</title>
        <authorList>
            <person name="Slotte T."/>
            <person name="Hazzouri K.M."/>
            <person name="Agren J.A."/>
            <person name="Koenig D."/>
            <person name="Maumus F."/>
            <person name="Guo Y.L."/>
            <person name="Steige K."/>
            <person name="Platts A.E."/>
            <person name="Escobar J.S."/>
            <person name="Newman L.K."/>
            <person name="Wang W."/>
            <person name="Mandakova T."/>
            <person name="Vello E."/>
            <person name="Smith L.M."/>
            <person name="Henz S.R."/>
            <person name="Steffen J."/>
            <person name="Takuno S."/>
            <person name="Brandvain Y."/>
            <person name="Coop G."/>
            <person name="Andolfatto P."/>
            <person name="Hu T.T."/>
            <person name="Blanchette M."/>
            <person name="Clark R.M."/>
            <person name="Quesneville H."/>
            <person name="Nordborg M."/>
            <person name="Gaut B.S."/>
            <person name="Lysak M.A."/>
            <person name="Jenkins J."/>
            <person name="Grimwood J."/>
            <person name="Chapman J."/>
            <person name="Prochnik S."/>
            <person name="Shu S."/>
            <person name="Rokhsar D."/>
            <person name="Schmutz J."/>
            <person name="Weigel D."/>
            <person name="Wright S.I."/>
        </authorList>
    </citation>
    <scope>NUCLEOTIDE SEQUENCE [LARGE SCALE GENOMIC DNA]</scope>
    <source>
        <strain evidence="2">cv. Monte Gargano</strain>
    </source>
</reference>
<evidence type="ECO:0000313" key="2">
    <source>
        <dbReference type="Proteomes" id="UP000029121"/>
    </source>
</evidence>
<dbReference type="Proteomes" id="UP000029121">
    <property type="component" value="Unassembled WGS sequence"/>
</dbReference>
<proteinExistence type="predicted"/>
<dbReference type="EMBL" id="KB870812">
    <property type="protein sequence ID" value="EOA14783.1"/>
    <property type="molecule type" value="Genomic_DNA"/>
</dbReference>
<organism evidence="1 2">
    <name type="scientific">Capsella rubella</name>
    <dbReference type="NCBI Taxonomy" id="81985"/>
    <lineage>
        <taxon>Eukaryota</taxon>
        <taxon>Viridiplantae</taxon>
        <taxon>Streptophyta</taxon>
        <taxon>Embryophyta</taxon>
        <taxon>Tracheophyta</taxon>
        <taxon>Spermatophyta</taxon>
        <taxon>Magnoliopsida</taxon>
        <taxon>eudicotyledons</taxon>
        <taxon>Gunneridae</taxon>
        <taxon>Pentapetalae</taxon>
        <taxon>rosids</taxon>
        <taxon>malvids</taxon>
        <taxon>Brassicales</taxon>
        <taxon>Brassicaceae</taxon>
        <taxon>Camelineae</taxon>
        <taxon>Capsella</taxon>
    </lineage>
</organism>
<sequence>MLDDVFRSALRLQDRFSKRIGNGAVDPHLHETIPFLPHFVSGMSSFRSAAEVIENAVCETVSLKKFSPHIVIHLVEIEDNRDVRSNLADAKRFVR</sequence>